<proteinExistence type="inferred from homology"/>
<sequence length="146" mass="16677">MRKHVTIYTDGACSGNPGKGGWGALLMFGETRREISGYSPSTTNNRMELMAAIMALEALKEPCRVDLYSDSSYVVNAFRQGWLKRWSTNNWQTAAKKPVENQDLWQKILPLVRLHEVTFHKVKGHSDNEFNNRCDFLATQAIKNNR</sequence>
<dbReference type="Proteomes" id="UP000309544">
    <property type="component" value="Unassembled WGS sequence"/>
</dbReference>
<dbReference type="GO" id="GO:0004523">
    <property type="term" value="F:RNA-DNA hybrid ribonuclease activity"/>
    <property type="evidence" value="ECO:0007669"/>
    <property type="project" value="UniProtKB-UniRule"/>
</dbReference>
<evidence type="ECO:0000256" key="9">
    <source>
        <dbReference type="ARBA" id="ARBA00022801"/>
    </source>
</evidence>
<accession>A0A5C4S232</accession>
<dbReference type="FunFam" id="3.30.420.10:FF:000089">
    <property type="entry name" value="Ribonuclease H"/>
    <property type="match status" value="1"/>
</dbReference>
<dbReference type="InterPro" id="IPR022892">
    <property type="entry name" value="RNaseHI"/>
</dbReference>
<keyword evidence="10 11" id="KW-0460">Magnesium</keyword>
<dbReference type="GO" id="GO:0043137">
    <property type="term" value="P:DNA replication, removal of RNA primer"/>
    <property type="evidence" value="ECO:0007669"/>
    <property type="project" value="TreeGrafter"/>
</dbReference>
<evidence type="ECO:0000256" key="3">
    <source>
        <dbReference type="ARBA" id="ARBA00005300"/>
    </source>
</evidence>
<evidence type="ECO:0000256" key="8">
    <source>
        <dbReference type="ARBA" id="ARBA00022759"/>
    </source>
</evidence>
<dbReference type="PANTHER" id="PTHR10642">
    <property type="entry name" value="RIBONUCLEASE H1"/>
    <property type="match status" value="1"/>
</dbReference>
<evidence type="ECO:0000256" key="4">
    <source>
        <dbReference type="ARBA" id="ARBA00011245"/>
    </source>
</evidence>
<keyword evidence="9 11" id="KW-0378">Hydrolase</keyword>
<evidence type="ECO:0000256" key="1">
    <source>
        <dbReference type="ARBA" id="ARBA00000077"/>
    </source>
</evidence>
<dbReference type="HAMAP" id="MF_00042">
    <property type="entry name" value="RNase_H"/>
    <property type="match status" value="1"/>
</dbReference>
<comment type="catalytic activity">
    <reaction evidence="1 11">
        <text>Endonucleolytic cleavage to 5'-phosphomonoester.</text>
        <dbReference type="EC" id="3.1.26.4"/>
    </reaction>
</comment>
<gene>
    <name evidence="11 13" type="primary">rnhA</name>
    <name evidence="13" type="ORF">FGF68_03060</name>
</gene>
<feature type="domain" description="RNase H type-1" evidence="12">
    <location>
        <begin position="1"/>
        <end position="143"/>
    </location>
</feature>
<keyword evidence="11" id="KW-0963">Cytoplasm</keyword>
<dbReference type="GO" id="GO:0000287">
    <property type="term" value="F:magnesium ion binding"/>
    <property type="evidence" value="ECO:0007669"/>
    <property type="project" value="UniProtKB-UniRule"/>
</dbReference>
<evidence type="ECO:0000256" key="5">
    <source>
        <dbReference type="ARBA" id="ARBA00012180"/>
    </source>
</evidence>
<organism evidence="13 14">
    <name type="scientific">Prosthecochloris vibrioformis</name>
    <name type="common">Chlorobium vibrioforme</name>
    <dbReference type="NCBI Taxonomy" id="1098"/>
    <lineage>
        <taxon>Bacteria</taxon>
        <taxon>Pseudomonadati</taxon>
        <taxon>Chlorobiota</taxon>
        <taxon>Chlorobiia</taxon>
        <taxon>Chlorobiales</taxon>
        <taxon>Chlorobiaceae</taxon>
        <taxon>Prosthecochloris</taxon>
    </lineage>
</organism>
<keyword evidence="6 11" id="KW-0540">Nuclease</keyword>
<feature type="binding site" evidence="11">
    <location>
        <position position="10"/>
    </location>
    <ligand>
        <name>Mg(2+)</name>
        <dbReference type="ChEBI" id="CHEBI:18420"/>
        <label>1</label>
    </ligand>
</feature>
<feature type="binding site" evidence="11">
    <location>
        <position position="135"/>
    </location>
    <ligand>
        <name>Mg(2+)</name>
        <dbReference type="ChEBI" id="CHEBI:18420"/>
        <label>2</label>
    </ligand>
</feature>
<dbReference type="RefSeq" id="WP_068866514.1">
    <property type="nucleotide sequence ID" value="NZ_VDCI01000002.1"/>
</dbReference>
<dbReference type="SUPFAM" id="SSF53098">
    <property type="entry name" value="Ribonuclease H-like"/>
    <property type="match status" value="1"/>
</dbReference>
<feature type="binding site" evidence="11">
    <location>
        <position position="48"/>
    </location>
    <ligand>
        <name>Mg(2+)</name>
        <dbReference type="ChEBI" id="CHEBI:18420"/>
        <label>1</label>
    </ligand>
</feature>
<comment type="cofactor">
    <cofactor evidence="11">
        <name>Mg(2+)</name>
        <dbReference type="ChEBI" id="CHEBI:18420"/>
    </cofactor>
    <text evidence="11">Binds 1 Mg(2+) ion per subunit. May bind a second metal ion at a regulatory site, or after substrate binding.</text>
</comment>
<keyword evidence="8 11" id="KW-0255">Endonuclease</keyword>
<dbReference type="GO" id="GO:0003676">
    <property type="term" value="F:nucleic acid binding"/>
    <property type="evidence" value="ECO:0007669"/>
    <property type="project" value="InterPro"/>
</dbReference>
<evidence type="ECO:0000313" key="14">
    <source>
        <dbReference type="Proteomes" id="UP000309544"/>
    </source>
</evidence>
<dbReference type="InterPro" id="IPR012337">
    <property type="entry name" value="RNaseH-like_sf"/>
</dbReference>
<comment type="function">
    <text evidence="2 11">Endonuclease that specifically degrades the RNA of RNA-DNA hybrids.</text>
</comment>
<comment type="subcellular location">
    <subcellularLocation>
        <location evidence="11">Cytoplasm</location>
    </subcellularLocation>
</comment>
<dbReference type="InterPro" id="IPR050092">
    <property type="entry name" value="RNase_H"/>
</dbReference>
<dbReference type="Pfam" id="PF00075">
    <property type="entry name" value="RNase_H"/>
    <property type="match status" value="1"/>
</dbReference>
<comment type="similarity">
    <text evidence="3 11">Belongs to the RNase H family.</text>
</comment>
<feature type="binding site" evidence="11">
    <location>
        <position position="70"/>
    </location>
    <ligand>
        <name>Mg(2+)</name>
        <dbReference type="ChEBI" id="CHEBI:18420"/>
        <label>1</label>
    </ligand>
</feature>
<dbReference type="PROSITE" id="PS50879">
    <property type="entry name" value="RNASE_H_1"/>
    <property type="match status" value="1"/>
</dbReference>
<dbReference type="AlphaFoldDB" id="A0A5C4S232"/>
<dbReference type="GO" id="GO:0005737">
    <property type="term" value="C:cytoplasm"/>
    <property type="evidence" value="ECO:0007669"/>
    <property type="project" value="UniProtKB-SubCell"/>
</dbReference>
<evidence type="ECO:0000256" key="7">
    <source>
        <dbReference type="ARBA" id="ARBA00022723"/>
    </source>
</evidence>
<protein>
    <recommendedName>
        <fullName evidence="5 11">Ribonuclease H</fullName>
        <shortName evidence="11">RNase H</shortName>
        <ecNumber evidence="5 11">3.1.26.4</ecNumber>
    </recommendedName>
</protein>
<feature type="binding site" evidence="11">
    <location>
        <position position="10"/>
    </location>
    <ligand>
        <name>Mg(2+)</name>
        <dbReference type="ChEBI" id="CHEBI:18420"/>
        <label>2</label>
    </ligand>
</feature>
<evidence type="ECO:0000256" key="11">
    <source>
        <dbReference type="HAMAP-Rule" id="MF_00042"/>
    </source>
</evidence>
<evidence type="ECO:0000256" key="6">
    <source>
        <dbReference type="ARBA" id="ARBA00022722"/>
    </source>
</evidence>
<dbReference type="EMBL" id="VDCI01000002">
    <property type="protein sequence ID" value="TNJ37218.1"/>
    <property type="molecule type" value="Genomic_DNA"/>
</dbReference>
<name>A0A5C4S232_PROVB</name>
<dbReference type="Gene3D" id="3.30.420.10">
    <property type="entry name" value="Ribonuclease H-like superfamily/Ribonuclease H"/>
    <property type="match status" value="1"/>
</dbReference>
<reference evidence="13 14" key="1">
    <citation type="submission" date="2019-05" db="EMBL/GenBank/DDBJ databases">
        <title>Draft Whole-Genome sequence of the green sulfur bacterium Prosthecochloris vibrioformis DSM 260.</title>
        <authorList>
            <person name="Meyer T.E."/>
            <person name="Kyndt J.A."/>
        </authorList>
    </citation>
    <scope>NUCLEOTIDE SEQUENCE [LARGE SCALE GENOMIC DNA]</scope>
    <source>
        <strain evidence="13 14">DSM 260</strain>
    </source>
</reference>
<dbReference type="EC" id="3.1.26.4" evidence="5 11"/>
<evidence type="ECO:0000256" key="10">
    <source>
        <dbReference type="ARBA" id="ARBA00022842"/>
    </source>
</evidence>
<dbReference type="NCBIfam" id="NF001236">
    <property type="entry name" value="PRK00203.1"/>
    <property type="match status" value="1"/>
</dbReference>
<keyword evidence="7 11" id="KW-0479">Metal-binding</keyword>
<comment type="subunit">
    <text evidence="4 11">Monomer.</text>
</comment>
<dbReference type="CDD" id="cd09278">
    <property type="entry name" value="RNase_HI_prokaryote_like"/>
    <property type="match status" value="1"/>
</dbReference>
<dbReference type="InterPro" id="IPR002156">
    <property type="entry name" value="RNaseH_domain"/>
</dbReference>
<keyword evidence="14" id="KW-1185">Reference proteome</keyword>
<evidence type="ECO:0000256" key="2">
    <source>
        <dbReference type="ARBA" id="ARBA00004065"/>
    </source>
</evidence>
<comment type="caution">
    <text evidence="13">The sequence shown here is derived from an EMBL/GenBank/DDBJ whole genome shotgun (WGS) entry which is preliminary data.</text>
</comment>
<dbReference type="PANTHER" id="PTHR10642:SF26">
    <property type="entry name" value="RIBONUCLEASE H1"/>
    <property type="match status" value="1"/>
</dbReference>
<evidence type="ECO:0000313" key="13">
    <source>
        <dbReference type="EMBL" id="TNJ37218.1"/>
    </source>
</evidence>
<dbReference type="InterPro" id="IPR036397">
    <property type="entry name" value="RNaseH_sf"/>
</dbReference>
<evidence type="ECO:0000259" key="12">
    <source>
        <dbReference type="PROSITE" id="PS50879"/>
    </source>
</evidence>